<proteinExistence type="predicted"/>
<name>A0A822ZSE7_NELNU</name>
<comment type="caution">
    <text evidence="1">The sequence shown here is derived from an EMBL/GenBank/DDBJ whole genome shotgun (WGS) entry which is preliminary data.</text>
</comment>
<reference evidence="1 2" key="1">
    <citation type="journal article" date="2020" name="Mol. Biol. Evol.">
        <title>Distinct Expression and Methylation Patterns for Genes with Different Fates following a Single Whole-Genome Duplication in Flowering Plants.</title>
        <authorList>
            <person name="Shi T."/>
            <person name="Rahmani R.S."/>
            <person name="Gugger P.F."/>
            <person name="Wang M."/>
            <person name="Li H."/>
            <person name="Zhang Y."/>
            <person name="Li Z."/>
            <person name="Wang Q."/>
            <person name="Van de Peer Y."/>
            <person name="Marchal K."/>
            <person name="Chen J."/>
        </authorList>
    </citation>
    <scope>NUCLEOTIDE SEQUENCE [LARGE SCALE GENOMIC DNA]</scope>
    <source>
        <tissue evidence="1">Leaf</tissue>
    </source>
</reference>
<gene>
    <name evidence="1" type="ORF">HUJ06_004086</name>
</gene>
<dbReference type="Proteomes" id="UP000607653">
    <property type="component" value="Unassembled WGS sequence"/>
</dbReference>
<evidence type="ECO:0000313" key="2">
    <source>
        <dbReference type="Proteomes" id="UP000607653"/>
    </source>
</evidence>
<keyword evidence="2" id="KW-1185">Reference proteome</keyword>
<dbReference type="EMBL" id="DUZY01000007">
    <property type="protein sequence ID" value="DAD45856.1"/>
    <property type="molecule type" value="Genomic_DNA"/>
</dbReference>
<dbReference type="AlphaFoldDB" id="A0A822ZSE7"/>
<accession>A0A822ZSE7</accession>
<organism evidence="1 2">
    <name type="scientific">Nelumbo nucifera</name>
    <name type="common">Sacred lotus</name>
    <dbReference type="NCBI Taxonomy" id="4432"/>
    <lineage>
        <taxon>Eukaryota</taxon>
        <taxon>Viridiplantae</taxon>
        <taxon>Streptophyta</taxon>
        <taxon>Embryophyta</taxon>
        <taxon>Tracheophyta</taxon>
        <taxon>Spermatophyta</taxon>
        <taxon>Magnoliopsida</taxon>
        <taxon>Proteales</taxon>
        <taxon>Nelumbonaceae</taxon>
        <taxon>Nelumbo</taxon>
    </lineage>
</organism>
<protein>
    <submittedName>
        <fullName evidence="1">Uncharacterized protein</fullName>
    </submittedName>
</protein>
<sequence length="52" mass="6347">MRSLYLEGYNYSIFYPTKPDRVQIKVFCEVNTYQNFLKVMISQSFRVFCYCL</sequence>
<evidence type="ECO:0000313" key="1">
    <source>
        <dbReference type="EMBL" id="DAD45856.1"/>
    </source>
</evidence>